<dbReference type="EMBL" id="LAZR01031915">
    <property type="protein sequence ID" value="KKL52377.1"/>
    <property type="molecule type" value="Genomic_DNA"/>
</dbReference>
<proteinExistence type="predicted"/>
<accession>A0A0F9FMV2</accession>
<protein>
    <submittedName>
        <fullName evidence="1">Uncharacterized protein</fullName>
    </submittedName>
</protein>
<comment type="caution">
    <text evidence="1">The sequence shown here is derived from an EMBL/GenBank/DDBJ whole genome shotgun (WGS) entry which is preliminary data.</text>
</comment>
<gene>
    <name evidence="1" type="ORF">LCGC14_2286110</name>
</gene>
<dbReference type="AlphaFoldDB" id="A0A0F9FMV2"/>
<evidence type="ECO:0000313" key="1">
    <source>
        <dbReference type="EMBL" id="KKL52377.1"/>
    </source>
</evidence>
<feature type="non-terminal residue" evidence="1">
    <location>
        <position position="32"/>
    </location>
</feature>
<reference evidence="1" key="1">
    <citation type="journal article" date="2015" name="Nature">
        <title>Complex archaea that bridge the gap between prokaryotes and eukaryotes.</title>
        <authorList>
            <person name="Spang A."/>
            <person name="Saw J.H."/>
            <person name="Jorgensen S.L."/>
            <person name="Zaremba-Niedzwiedzka K."/>
            <person name="Martijn J."/>
            <person name="Lind A.E."/>
            <person name="van Eijk R."/>
            <person name="Schleper C."/>
            <person name="Guy L."/>
            <person name="Ettema T.J."/>
        </authorList>
    </citation>
    <scope>NUCLEOTIDE SEQUENCE</scope>
</reference>
<name>A0A0F9FMV2_9ZZZZ</name>
<sequence>MSGTDPNTSVPETNTIEGGIVIEDWKARAEKL</sequence>
<organism evidence="1">
    <name type="scientific">marine sediment metagenome</name>
    <dbReference type="NCBI Taxonomy" id="412755"/>
    <lineage>
        <taxon>unclassified sequences</taxon>
        <taxon>metagenomes</taxon>
        <taxon>ecological metagenomes</taxon>
    </lineage>
</organism>